<dbReference type="PANTHER" id="PTHR46797:SF1">
    <property type="entry name" value="METHYLPHOSPHONATE SYNTHASE"/>
    <property type="match status" value="1"/>
</dbReference>
<dbReference type="SMART" id="SM00530">
    <property type="entry name" value="HTH_XRE"/>
    <property type="match status" value="1"/>
</dbReference>
<reference evidence="4" key="1">
    <citation type="journal article" date="2010" name="BMC Genomics">
        <title>Genomes of three tomato pathogens within the Ralstonia solanacearum species complex reveal significant evolutionary divergence.</title>
        <authorList>
            <person name="Remenant B."/>
            <person name="Coupat-Goutaland B."/>
            <person name="Guidot A."/>
            <person name="Cellier G."/>
            <person name="Wicker E."/>
            <person name="Allen C."/>
            <person name="Fegan M."/>
            <person name="Pruvost O."/>
            <person name="Elbaz M."/>
            <person name="Calteau A."/>
            <person name="Salvignol G."/>
            <person name="Mornico D."/>
            <person name="Mangenot S."/>
            <person name="Barbe V."/>
            <person name="Medigue C."/>
            <person name="Prior P."/>
        </authorList>
    </citation>
    <scope>NUCLEOTIDE SEQUENCE [LARGE SCALE GENOMIC DNA]</scope>
    <source>
        <strain evidence="4">CFBP2957</strain>
        <plasmid evidence="4">RCFBPv3_mp</plasmid>
    </source>
</reference>
<dbReference type="GO" id="GO:0005829">
    <property type="term" value="C:cytosol"/>
    <property type="evidence" value="ECO:0007669"/>
    <property type="project" value="TreeGrafter"/>
</dbReference>
<dbReference type="EMBL" id="FP885907">
    <property type="protein sequence ID" value="CBJ53386.1"/>
    <property type="molecule type" value="Genomic_DNA"/>
</dbReference>
<keyword evidence="1" id="KW-0238">DNA-binding</keyword>
<evidence type="ECO:0000256" key="1">
    <source>
        <dbReference type="ARBA" id="ARBA00023125"/>
    </source>
</evidence>
<evidence type="ECO:0000256" key="2">
    <source>
        <dbReference type="SAM" id="MobiDB-lite"/>
    </source>
</evidence>
<reference evidence="4" key="2">
    <citation type="submission" date="2010-02" db="EMBL/GenBank/DDBJ databases">
        <authorList>
            <person name="Genoscope - CEA"/>
        </authorList>
    </citation>
    <scope>NUCLEOTIDE SEQUENCE</scope>
    <source>
        <strain evidence="4">CFBP2957</strain>
        <plasmid evidence="4">RCFBPv3_mp</plasmid>
    </source>
</reference>
<keyword evidence="4" id="KW-0614">Plasmid</keyword>
<dbReference type="InterPro" id="IPR050807">
    <property type="entry name" value="TransReg_Diox_bact_type"/>
</dbReference>
<dbReference type="PATRIC" id="fig|859656.5.peg.3803"/>
<evidence type="ECO:0000313" key="4">
    <source>
        <dbReference type="EMBL" id="CBJ53386.1"/>
    </source>
</evidence>
<evidence type="ECO:0000259" key="3">
    <source>
        <dbReference type="PROSITE" id="PS50943"/>
    </source>
</evidence>
<accession>D8P3A0</accession>
<dbReference type="GO" id="GO:0003677">
    <property type="term" value="F:DNA binding"/>
    <property type="evidence" value="ECO:0007669"/>
    <property type="project" value="UniProtKB-KW"/>
</dbReference>
<name>D8P3A0_RALSL</name>
<dbReference type="PANTHER" id="PTHR46797">
    <property type="entry name" value="HTH-TYPE TRANSCRIPTIONAL REGULATOR"/>
    <property type="match status" value="1"/>
</dbReference>
<dbReference type="GO" id="GO:0003700">
    <property type="term" value="F:DNA-binding transcription factor activity"/>
    <property type="evidence" value="ECO:0007669"/>
    <property type="project" value="TreeGrafter"/>
</dbReference>
<feature type="region of interest" description="Disordered" evidence="2">
    <location>
        <begin position="1"/>
        <end position="30"/>
    </location>
</feature>
<dbReference type="Gene3D" id="1.10.260.40">
    <property type="entry name" value="lambda repressor-like DNA-binding domains"/>
    <property type="match status" value="1"/>
</dbReference>
<dbReference type="CDD" id="cd00093">
    <property type="entry name" value="HTH_XRE"/>
    <property type="match status" value="1"/>
</dbReference>
<feature type="domain" description="HTH cro/C1-type" evidence="3">
    <location>
        <begin position="45"/>
        <end position="99"/>
    </location>
</feature>
<protein>
    <submittedName>
        <fullName evidence="4">Putative transcription regulator protein</fullName>
    </submittedName>
</protein>
<dbReference type="InterPro" id="IPR010982">
    <property type="entry name" value="Lambda_DNA-bd_dom_sf"/>
</dbReference>
<dbReference type="Pfam" id="PF01381">
    <property type="entry name" value="HTH_3"/>
    <property type="match status" value="1"/>
</dbReference>
<sequence length="126" mass="13675">MQNSRNIGYRVEPSNMNRRSGMDTKSADPSTSRLAPILIAVGARIKQCRHAAEKSQERLAFEASVDRTYISSIERGIANPSVETLANICYALNVTLAELFAPLNGVSLRPTGARRANAVVPPHIKG</sequence>
<gene>
    <name evidence="4" type="ORF">RCFBP_mp10599</name>
</gene>
<dbReference type="SUPFAM" id="SSF47413">
    <property type="entry name" value="lambda repressor-like DNA-binding domains"/>
    <property type="match status" value="1"/>
</dbReference>
<organism evidence="4">
    <name type="scientific">Ralstonia solanacearum CFBP2957</name>
    <dbReference type="NCBI Taxonomy" id="859656"/>
    <lineage>
        <taxon>Bacteria</taxon>
        <taxon>Pseudomonadati</taxon>
        <taxon>Pseudomonadota</taxon>
        <taxon>Betaproteobacteria</taxon>
        <taxon>Burkholderiales</taxon>
        <taxon>Burkholderiaceae</taxon>
        <taxon>Ralstonia</taxon>
        <taxon>Ralstonia solanacearum species complex</taxon>
    </lineage>
</organism>
<proteinExistence type="predicted"/>
<geneLocation type="plasmid" evidence="4">
    <name>RCFBPv3_mp</name>
</geneLocation>
<dbReference type="InterPro" id="IPR001387">
    <property type="entry name" value="Cro/C1-type_HTH"/>
</dbReference>
<dbReference type="AlphaFoldDB" id="D8P3A0"/>
<dbReference type="PROSITE" id="PS50943">
    <property type="entry name" value="HTH_CROC1"/>
    <property type="match status" value="1"/>
</dbReference>